<comment type="caution">
    <text evidence="2">The sequence shown here is derived from an EMBL/GenBank/DDBJ whole genome shotgun (WGS) entry which is preliminary data.</text>
</comment>
<evidence type="ECO:0000313" key="3">
    <source>
        <dbReference type="Proteomes" id="UP000620064"/>
    </source>
</evidence>
<dbReference type="RefSeq" id="WP_188617347.1">
    <property type="nucleotide sequence ID" value="NZ_BMLV01000002.1"/>
</dbReference>
<keyword evidence="1" id="KW-0472">Membrane</keyword>
<reference evidence="3" key="1">
    <citation type="journal article" date="2019" name="Int. J. Syst. Evol. Microbiol.">
        <title>The Global Catalogue of Microorganisms (GCM) 10K type strain sequencing project: providing services to taxonomists for standard genome sequencing and annotation.</title>
        <authorList>
            <consortium name="The Broad Institute Genomics Platform"/>
            <consortium name="The Broad Institute Genome Sequencing Center for Infectious Disease"/>
            <person name="Wu L."/>
            <person name="Ma J."/>
        </authorList>
    </citation>
    <scope>NUCLEOTIDE SEQUENCE [LARGE SCALE GENOMIC DNA]</scope>
    <source>
        <strain evidence="3">CGMCC 1.7656</strain>
    </source>
</reference>
<dbReference type="EMBL" id="BMLV01000002">
    <property type="protein sequence ID" value="GGP03863.1"/>
    <property type="molecule type" value="Genomic_DNA"/>
</dbReference>
<organism evidence="2 3">
    <name type="scientific">Cloacibacterium rupense</name>
    <dbReference type="NCBI Taxonomy" id="517423"/>
    <lineage>
        <taxon>Bacteria</taxon>
        <taxon>Pseudomonadati</taxon>
        <taxon>Bacteroidota</taxon>
        <taxon>Flavobacteriia</taxon>
        <taxon>Flavobacteriales</taxon>
        <taxon>Weeksellaceae</taxon>
    </lineage>
</organism>
<proteinExistence type="predicted"/>
<evidence type="ECO:0000313" key="2">
    <source>
        <dbReference type="EMBL" id="GGP03863.1"/>
    </source>
</evidence>
<keyword evidence="3" id="KW-1185">Reference proteome</keyword>
<evidence type="ECO:0008006" key="4">
    <source>
        <dbReference type="Google" id="ProtNLM"/>
    </source>
</evidence>
<accession>A0ABQ2NI11</accession>
<dbReference type="Proteomes" id="UP000620064">
    <property type="component" value="Unassembled WGS sequence"/>
</dbReference>
<protein>
    <recommendedName>
        <fullName evidence="4">DUF2892 domain-containing protein</fullName>
    </recommendedName>
</protein>
<sequence>MKDFLRDWNIRRTIYLIGGIWAIFQSVMDRMWMLIPFGMYFVAMGIFKFGCASGSCEVPMSSSQETENQK</sequence>
<evidence type="ECO:0000256" key="1">
    <source>
        <dbReference type="SAM" id="Phobius"/>
    </source>
</evidence>
<feature type="transmembrane region" description="Helical" evidence="1">
    <location>
        <begin position="12"/>
        <end position="28"/>
    </location>
</feature>
<gene>
    <name evidence="2" type="ORF">GCM10010992_13890</name>
</gene>
<keyword evidence="1" id="KW-1133">Transmembrane helix</keyword>
<name>A0ABQ2NI11_9FLAO</name>
<keyword evidence="1" id="KW-0812">Transmembrane</keyword>